<reference evidence="2" key="1">
    <citation type="submission" date="2019-12" db="EMBL/GenBank/DDBJ databases">
        <title>Complete genome of Terracaulis silvestris 0127_4.</title>
        <authorList>
            <person name="Vieira S."/>
            <person name="Riedel T."/>
            <person name="Sproer C."/>
            <person name="Pascual J."/>
            <person name="Boedeker C."/>
            <person name="Overmann J."/>
        </authorList>
    </citation>
    <scope>NUCLEOTIDE SEQUENCE [LARGE SCALE GENOMIC DNA]</scope>
    <source>
        <strain evidence="2">0127_4</strain>
    </source>
</reference>
<sequence>MTGVRSIIAWLGLSLVSGCGGASEPPAELNGLWSAGDAACAAGVGVRFRSEAIEAVYEDHNETLFDQPRYLVENAGEDFRVRITYDLPRLTGGANRVGAHGVLVLARDGRGLAPEAHNLIDGFTGTARLRIDDDPAVTALTLQPCGRHPWREDLRGLSAQT</sequence>
<dbReference type="AlphaFoldDB" id="A0A6I6MM03"/>
<dbReference type="KEGG" id="tsv:DSM104635_01072"/>
<proteinExistence type="predicted"/>
<dbReference type="EMBL" id="CP047045">
    <property type="protein sequence ID" value="QGZ94256.1"/>
    <property type="molecule type" value="Genomic_DNA"/>
</dbReference>
<dbReference type="Proteomes" id="UP000431269">
    <property type="component" value="Chromosome"/>
</dbReference>
<gene>
    <name evidence="1" type="ORF">DSM104635_01072</name>
</gene>
<keyword evidence="2" id="KW-1185">Reference proteome</keyword>
<accession>A0A6I6MM03</accession>
<organism evidence="1 2">
    <name type="scientific">Terricaulis silvestris</name>
    <dbReference type="NCBI Taxonomy" id="2686094"/>
    <lineage>
        <taxon>Bacteria</taxon>
        <taxon>Pseudomonadati</taxon>
        <taxon>Pseudomonadota</taxon>
        <taxon>Alphaproteobacteria</taxon>
        <taxon>Caulobacterales</taxon>
        <taxon>Caulobacteraceae</taxon>
        <taxon>Terricaulis</taxon>
    </lineage>
</organism>
<protein>
    <recommendedName>
        <fullName evidence="3">Lipoprotein</fullName>
    </recommendedName>
</protein>
<name>A0A6I6MM03_9CAUL</name>
<evidence type="ECO:0008006" key="3">
    <source>
        <dbReference type="Google" id="ProtNLM"/>
    </source>
</evidence>
<evidence type="ECO:0000313" key="2">
    <source>
        <dbReference type="Proteomes" id="UP000431269"/>
    </source>
</evidence>
<dbReference type="RefSeq" id="WP_158765206.1">
    <property type="nucleotide sequence ID" value="NZ_CP047045.1"/>
</dbReference>
<dbReference type="PROSITE" id="PS51257">
    <property type="entry name" value="PROKAR_LIPOPROTEIN"/>
    <property type="match status" value="1"/>
</dbReference>
<evidence type="ECO:0000313" key="1">
    <source>
        <dbReference type="EMBL" id="QGZ94256.1"/>
    </source>
</evidence>